<dbReference type="FunFam" id="3.40.50.720:FF:000084">
    <property type="entry name" value="Short-chain dehydrogenase reductase"/>
    <property type="match status" value="1"/>
</dbReference>
<keyword evidence="2" id="KW-0560">Oxidoreductase</keyword>
<keyword evidence="4" id="KW-1185">Reference proteome</keyword>
<dbReference type="EMBL" id="LNKA01000005">
    <property type="protein sequence ID" value="KTC65239.1"/>
    <property type="molecule type" value="Genomic_DNA"/>
</dbReference>
<dbReference type="GO" id="GO:0016491">
    <property type="term" value="F:oxidoreductase activity"/>
    <property type="evidence" value="ECO:0007669"/>
    <property type="project" value="UniProtKB-KW"/>
</dbReference>
<dbReference type="NCBIfam" id="NF005975">
    <property type="entry name" value="PRK08063.1"/>
    <property type="match status" value="1"/>
</dbReference>
<dbReference type="Proteomes" id="UP000054859">
    <property type="component" value="Unassembled WGS sequence"/>
</dbReference>
<reference evidence="3 4" key="1">
    <citation type="submission" date="2015-11" db="EMBL/GenBank/DDBJ databases">
        <title>Identification of large and diverse effector repertoires of 38 Legionella species.</title>
        <authorList>
            <person name="Burstein D."/>
            <person name="Amaro F."/>
            <person name="Zusman T."/>
            <person name="Lifshitz Z."/>
            <person name="Cohen O."/>
            <person name="Gilbert J.A."/>
            <person name="Pupko T."/>
            <person name="Shuman H.A."/>
            <person name="Segal G."/>
        </authorList>
    </citation>
    <scope>NUCLEOTIDE SEQUENCE [LARGE SCALE GENOMIC DNA]</scope>
    <source>
        <strain evidence="3 4">1762-AUS-E</strain>
    </source>
</reference>
<dbReference type="PATRIC" id="fig|45056.6.peg.1468"/>
<dbReference type="STRING" id="45056.Lade_1422"/>
<dbReference type="InterPro" id="IPR036291">
    <property type="entry name" value="NAD(P)-bd_dom_sf"/>
</dbReference>
<dbReference type="OrthoDB" id="9803333at2"/>
<dbReference type="PANTHER" id="PTHR43639:SF1">
    <property type="entry name" value="SHORT-CHAIN DEHYDROGENASE_REDUCTASE FAMILY PROTEIN"/>
    <property type="match status" value="1"/>
</dbReference>
<comment type="caution">
    <text evidence="3">The sequence shown here is derived from an EMBL/GenBank/DDBJ whole genome shotgun (WGS) entry which is preliminary data.</text>
</comment>
<dbReference type="InterPro" id="IPR002347">
    <property type="entry name" value="SDR_fam"/>
</dbReference>
<dbReference type="SUPFAM" id="SSF51735">
    <property type="entry name" value="NAD(P)-binding Rossmann-fold domains"/>
    <property type="match status" value="1"/>
</dbReference>
<dbReference type="Gene3D" id="3.40.50.720">
    <property type="entry name" value="NAD(P)-binding Rossmann-like Domain"/>
    <property type="match status" value="1"/>
</dbReference>
<comment type="similarity">
    <text evidence="1">Belongs to the short-chain dehydrogenases/reductases (SDR) family.</text>
</comment>
<organism evidence="3 4">
    <name type="scientific">Legionella adelaidensis</name>
    <dbReference type="NCBI Taxonomy" id="45056"/>
    <lineage>
        <taxon>Bacteria</taxon>
        <taxon>Pseudomonadati</taxon>
        <taxon>Pseudomonadota</taxon>
        <taxon>Gammaproteobacteria</taxon>
        <taxon>Legionellales</taxon>
        <taxon>Legionellaceae</taxon>
        <taxon>Legionella</taxon>
    </lineage>
</organism>
<name>A0A0W0R2G0_9GAMM</name>
<dbReference type="RefSeq" id="WP_058462504.1">
    <property type="nucleotide sequence ID" value="NZ_CAAAHS010000012.1"/>
</dbReference>
<protein>
    <submittedName>
        <fullName evidence="3">3-oxoacyl-ACP reductase</fullName>
    </submittedName>
</protein>
<dbReference type="Pfam" id="PF13561">
    <property type="entry name" value="adh_short_C2"/>
    <property type="match status" value="1"/>
</dbReference>
<evidence type="ECO:0000313" key="4">
    <source>
        <dbReference type="Proteomes" id="UP000054859"/>
    </source>
</evidence>
<proteinExistence type="inferred from homology"/>
<evidence type="ECO:0000256" key="2">
    <source>
        <dbReference type="ARBA" id="ARBA00023002"/>
    </source>
</evidence>
<evidence type="ECO:0000313" key="3">
    <source>
        <dbReference type="EMBL" id="KTC65239.1"/>
    </source>
</evidence>
<sequence>MDKCFNNKVALVTGGARGIGRATALKLAKSGCDIAVVYYNSSDEAEQVVNEIKSLGQKAIAIQANVADQASVKDLFTQFKEHFHSLDFLISNAASGVLKPALKMSTKHWRWCMETNALALNHLASEGYTLMPKGGRVIALSSLGAHRAIPNYAFIGASKAALEALVRSLSLELAEFGISVNTVSAGVVDTDALKHFPNREQLLDEYQSHSMAAKPLTPEDVADTVYLLCLPEAEMIKGHTLFVDAGYSIVG</sequence>
<accession>A0A0W0R2G0</accession>
<dbReference type="AlphaFoldDB" id="A0A0W0R2G0"/>
<dbReference type="PANTHER" id="PTHR43639">
    <property type="entry name" value="OXIDOREDUCTASE, SHORT-CHAIN DEHYDROGENASE/REDUCTASE FAMILY (AFU_ORTHOLOGUE AFUA_5G02870)"/>
    <property type="match status" value="1"/>
</dbReference>
<dbReference type="PRINTS" id="PR00081">
    <property type="entry name" value="GDHRDH"/>
</dbReference>
<gene>
    <name evidence="3" type="ORF">Lade_1422</name>
</gene>
<dbReference type="CDD" id="cd05359">
    <property type="entry name" value="ChcA_like_SDR_c"/>
    <property type="match status" value="1"/>
</dbReference>
<evidence type="ECO:0000256" key="1">
    <source>
        <dbReference type="ARBA" id="ARBA00006484"/>
    </source>
</evidence>